<comment type="caution">
    <text evidence="2">The sequence shown here is derived from an EMBL/GenBank/DDBJ whole genome shotgun (WGS) entry which is preliminary data.</text>
</comment>
<keyword evidence="2" id="KW-0223">Dioxygenase</keyword>
<dbReference type="PANTHER" id="PTHR20883:SF48">
    <property type="entry name" value="ECTOINE DIOXYGENASE"/>
    <property type="match status" value="1"/>
</dbReference>
<keyword evidence="2" id="KW-0560">Oxidoreductase</keyword>
<reference evidence="2 3" key="1">
    <citation type="submission" date="2024-03" db="EMBL/GenBank/DDBJ databases">
        <title>Novel species of the genus Variovorax.</title>
        <authorList>
            <person name="Liu Q."/>
            <person name="Xin Y.-H."/>
        </authorList>
    </citation>
    <scope>NUCLEOTIDE SEQUENCE [LARGE SCALE GENOMIC DNA]</scope>
    <source>
        <strain evidence="2 3">KACC 18501</strain>
    </source>
</reference>
<dbReference type="InterPro" id="IPR008775">
    <property type="entry name" value="Phytyl_CoA_dOase-like"/>
</dbReference>
<dbReference type="Gene3D" id="2.60.120.620">
    <property type="entry name" value="q2cbj1_9rhob like domain"/>
    <property type="match status" value="1"/>
</dbReference>
<dbReference type="SUPFAM" id="SSF51197">
    <property type="entry name" value="Clavaminate synthase-like"/>
    <property type="match status" value="1"/>
</dbReference>
<sequence length="265" mass="29939">MLTPEQIASYERDGYLLLPELFTPAEMAVVRRAASDIYAMNRPEVWRGKDGEFRLAFGVQHYHPVFDLFLRHPRLVEPTRELLGGDVYCHQYKLINKQPFGKLDFPWHQDFANWSKFDGMPEPRALNISVFLDEVNEFNGPVIFIPGAHKEGLITADVLPMEGIDQDGAHTIQGRELERIARANGMVAPKGKAGTAVLFHPYMPHASSPNQSPWSRSTIYLTSNRVDNHITRPTRPEYVAHTDFTPLRAVADDALLTYVEEAAAA</sequence>
<evidence type="ECO:0000256" key="1">
    <source>
        <dbReference type="ARBA" id="ARBA00001954"/>
    </source>
</evidence>
<dbReference type="RefSeq" id="WP_340362267.1">
    <property type="nucleotide sequence ID" value="NZ_JBBKZV010000002.1"/>
</dbReference>
<keyword evidence="3" id="KW-1185">Reference proteome</keyword>
<evidence type="ECO:0000313" key="3">
    <source>
        <dbReference type="Proteomes" id="UP001363010"/>
    </source>
</evidence>
<accession>A0ABU8VUT5</accession>
<proteinExistence type="predicted"/>
<comment type="cofactor">
    <cofactor evidence="1">
        <name>Fe(2+)</name>
        <dbReference type="ChEBI" id="CHEBI:29033"/>
    </cofactor>
</comment>
<dbReference type="GO" id="GO:0051213">
    <property type="term" value="F:dioxygenase activity"/>
    <property type="evidence" value="ECO:0007669"/>
    <property type="project" value="UniProtKB-KW"/>
</dbReference>
<dbReference type="Pfam" id="PF05721">
    <property type="entry name" value="PhyH"/>
    <property type="match status" value="1"/>
</dbReference>
<gene>
    <name evidence="2" type="ORF">WKW80_04035</name>
</gene>
<dbReference type="EMBL" id="JBBKZV010000002">
    <property type="protein sequence ID" value="MEJ8821208.1"/>
    <property type="molecule type" value="Genomic_DNA"/>
</dbReference>
<dbReference type="PANTHER" id="PTHR20883">
    <property type="entry name" value="PHYTANOYL-COA DIOXYGENASE DOMAIN CONTAINING 1"/>
    <property type="match status" value="1"/>
</dbReference>
<evidence type="ECO:0000313" key="2">
    <source>
        <dbReference type="EMBL" id="MEJ8821208.1"/>
    </source>
</evidence>
<name>A0ABU8VUT5_9BURK</name>
<dbReference type="Proteomes" id="UP001363010">
    <property type="component" value="Unassembled WGS sequence"/>
</dbReference>
<organism evidence="2 3">
    <name type="scientific">Variovorax humicola</name>
    <dbReference type="NCBI Taxonomy" id="1769758"/>
    <lineage>
        <taxon>Bacteria</taxon>
        <taxon>Pseudomonadati</taxon>
        <taxon>Pseudomonadota</taxon>
        <taxon>Betaproteobacteria</taxon>
        <taxon>Burkholderiales</taxon>
        <taxon>Comamonadaceae</taxon>
        <taxon>Variovorax</taxon>
    </lineage>
</organism>
<protein>
    <submittedName>
        <fullName evidence="2">Phytanoyl-CoA dioxygenase family protein</fullName>
    </submittedName>
</protein>